<sequence length="312" mass="34866">MRKILVLLLAIVLTTACGVQAAQLNKVAAVVNGQVITMFDLQKNALPDVIRSGLNPENPANAKQVDTVFRKVLDLMIMDILIAQEAKRLKVSVSPSEIDNEIAKVMQGRNMTKQQFEEQLARQKSSVAELRGNIEKTLLRQKIMSMEVGRKVVVTPEEIQAYYEAHKSTMYDRSGLHMGVLVYSPKVNAASIAAQIRSGALTFEEAALKYSIAPNKEKGGDMGPVEWDRLNPEWEARLTQMKPGDVTEIFDLQGHKAQVHLFRPGGSSEMKILTLEEAKPQIDAILRQPKAMERFDDYTGQLRKKAVIDIRL</sequence>
<dbReference type="PROSITE" id="PS50198">
    <property type="entry name" value="PPIC_PPIASE_2"/>
    <property type="match status" value="1"/>
</dbReference>
<dbReference type="InterPro" id="IPR000297">
    <property type="entry name" value="PPIase_PpiC"/>
</dbReference>
<accession>A0A212LAF3</accession>
<evidence type="ECO:0000259" key="4">
    <source>
        <dbReference type="PROSITE" id="PS50198"/>
    </source>
</evidence>
<keyword evidence="2" id="KW-0697">Rotamase</keyword>
<dbReference type="AlphaFoldDB" id="A0A212LAF3"/>
<feature type="chain" id="PRO_5012984864" evidence="3">
    <location>
        <begin position="22"/>
        <end position="312"/>
    </location>
</feature>
<dbReference type="InterPro" id="IPR027304">
    <property type="entry name" value="Trigger_fact/SurA_dom_sf"/>
</dbReference>
<dbReference type="InterPro" id="IPR046357">
    <property type="entry name" value="PPIase_dom_sf"/>
</dbReference>
<evidence type="ECO:0000313" key="5">
    <source>
        <dbReference type="EMBL" id="SCM74488.1"/>
    </source>
</evidence>
<dbReference type="RefSeq" id="WP_179981183.1">
    <property type="nucleotide sequence ID" value="NZ_LT608333.1"/>
</dbReference>
<dbReference type="Gene3D" id="1.10.4030.10">
    <property type="entry name" value="Porin chaperone SurA, peptide-binding domain"/>
    <property type="match status" value="1"/>
</dbReference>
<dbReference type="Pfam" id="PF13624">
    <property type="entry name" value="SurA_N_3"/>
    <property type="match status" value="1"/>
</dbReference>
<dbReference type="PROSITE" id="PS51257">
    <property type="entry name" value="PROKAR_LIPOPROTEIN"/>
    <property type="match status" value="1"/>
</dbReference>
<evidence type="ECO:0000256" key="3">
    <source>
        <dbReference type="SAM" id="SignalP"/>
    </source>
</evidence>
<dbReference type="SUPFAM" id="SSF109998">
    <property type="entry name" value="Triger factor/SurA peptide-binding domain-like"/>
    <property type="match status" value="1"/>
</dbReference>
<keyword evidence="1 3" id="KW-0732">Signal</keyword>
<dbReference type="PANTHER" id="PTHR47637:SF1">
    <property type="entry name" value="CHAPERONE SURA"/>
    <property type="match status" value="1"/>
</dbReference>
<gene>
    <name evidence="5" type="ORF">KL86DES1_21971</name>
</gene>
<dbReference type="InterPro" id="IPR050280">
    <property type="entry name" value="OMP_Chaperone_SurA"/>
</dbReference>
<dbReference type="GO" id="GO:0003755">
    <property type="term" value="F:peptidyl-prolyl cis-trans isomerase activity"/>
    <property type="evidence" value="ECO:0007669"/>
    <property type="project" value="UniProtKB-KW"/>
</dbReference>
<dbReference type="Gene3D" id="3.10.50.40">
    <property type="match status" value="1"/>
</dbReference>
<dbReference type="EMBL" id="FMJC01000002">
    <property type="protein sequence ID" value="SCM74488.1"/>
    <property type="molecule type" value="Genomic_DNA"/>
</dbReference>
<proteinExistence type="predicted"/>
<evidence type="ECO:0000256" key="1">
    <source>
        <dbReference type="ARBA" id="ARBA00022729"/>
    </source>
</evidence>
<feature type="signal peptide" evidence="3">
    <location>
        <begin position="1"/>
        <end position="21"/>
    </location>
</feature>
<keyword evidence="2" id="KW-0413">Isomerase</keyword>
<dbReference type="SUPFAM" id="SSF54534">
    <property type="entry name" value="FKBP-like"/>
    <property type="match status" value="1"/>
</dbReference>
<dbReference type="Pfam" id="PF13145">
    <property type="entry name" value="Rotamase_2"/>
    <property type="match status" value="1"/>
</dbReference>
<dbReference type="PANTHER" id="PTHR47637">
    <property type="entry name" value="CHAPERONE SURA"/>
    <property type="match status" value="1"/>
</dbReference>
<name>A0A212LAF3_9BACT</name>
<organism evidence="5">
    <name type="scientific">uncultured Desulfovibrio sp</name>
    <dbReference type="NCBI Taxonomy" id="167968"/>
    <lineage>
        <taxon>Bacteria</taxon>
        <taxon>Pseudomonadati</taxon>
        <taxon>Thermodesulfobacteriota</taxon>
        <taxon>Desulfovibrionia</taxon>
        <taxon>Desulfovibrionales</taxon>
        <taxon>Desulfovibrionaceae</taxon>
        <taxon>Desulfovibrio</taxon>
        <taxon>environmental samples</taxon>
    </lineage>
</organism>
<evidence type="ECO:0000256" key="2">
    <source>
        <dbReference type="PROSITE-ProRule" id="PRU00278"/>
    </source>
</evidence>
<protein>
    <submittedName>
        <fullName evidence="5">SurA domain protein</fullName>
    </submittedName>
</protein>
<reference evidence="5" key="1">
    <citation type="submission" date="2016-08" db="EMBL/GenBank/DDBJ databases">
        <authorList>
            <person name="Seilhamer J.J."/>
        </authorList>
    </citation>
    <scope>NUCLEOTIDE SEQUENCE</scope>
    <source>
        <strain evidence="5">86-1</strain>
    </source>
</reference>
<feature type="domain" description="PpiC" evidence="4">
    <location>
        <begin position="180"/>
        <end position="251"/>
    </location>
</feature>